<evidence type="ECO:0000313" key="6">
    <source>
        <dbReference type="Proteomes" id="UP000516369"/>
    </source>
</evidence>
<keyword evidence="2 3" id="KW-0732">Signal</keyword>
<feature type="signal peptide" evidence="3">
    <location>
        <begin position="1"/>
        <end position="23"/>
    </location>
</feature>
<protein>
    <submittedName>
        <fullName evidence="5">Imelysin family protein</fullName>
    </submittedName>
</protein>
<dbReference type="InterPro" id="IPR038352">
    <property type="entry name" value="Imelysin_sf"/>
</dbReference>
<dbReference type="KEGG" id="dvn:HQ394_13865"/>
<dbReference type="AlphaFoldDB" id="A0A7H1N3C6"/>
<dbReference type="InterPro" id="IPR034984">
    <property type="entry name" value="Imelysin-like_IPPA"/>
</dbReference>
<dbReference type="Proteomes" id="UP000516369">
    <property type="component" value="Chromosome"/>
</dbReference>
<comment type="subcellular location">
    <subcellularLocation>
        <location evidence="1">Cell envelope</location>
    </subcellularLocation>
</comment>
<reference evidence="5 6" key="1">
    <citation type="submission" date="2020-05" db="EMBL/GenBank/DDBJ databases">
        <title>Complete closed genome sequence of Defluviicoccus vanus.</title>
        <authorList>
            <person name="Bessarab I."/>
            <person name="Arumugam K."/>
            <person name="Maszenan A.M."/>
            <person name="Seviour R.J."/>
            <person name="Williams R.B."/>
        </authorList>
    </citation>
    <scope>NUCLEOTIDE SEQUENCE [LARGE SCALE GENOMIC DNA]</scope>
    <source>
        <strain evidence="5 6">Ben 114</strain>
    </source>
</reference>
<dbReference type="CDD" id="cd14659">
    <property type="entry name" value="Imelysin-like_IPPA"/>
    <property type="match status" value="1"/>
</dbReference>
<gene>
    <name evidence="5" type="ORF">HQ394_13865</name>
</gene>
<evidence type="ECO:0000256" key="1">
    <source>
        <dbReference type="ARBA" id="ARBA00004196"/>
    </source>
</evidence>
<evidence type="ECO:0000256" key="3">
    <source>
        <dbReference type="SAM" id="SignalP"/>
    </source>
</evidence>
<dbReference type="Gene3D" id="1.20.1420.20">
    <property type="entry name" value="M75 peptidase, HXXE motif"/>
    <property type="match status" value="1"/>
</dbReference>
<accession>A0A7H1N3C6</accession>
<keyword evidence="6" id="KW-1185">Reference proteome</keyword>
<proteinExistence type="predicted"/>
<dbReference type="GO" id="GO:0030313">
    <property type="term" value="C:cell envelope"/>
    <property type="evidence" value="ECO:0007669"/>
    <property type="project" value="UniProtKB-SubCell"/>
</dbReference>
<sequence length="361" mass="38478">MGWNRPTFVAALLTAMLATTALAATHGTARAAETDEQAFRDITTRVVAGFATEATSRFRTQATRLGAETTSACADDHPPAEALRGVFRDLAAAWGQLSVARFGPVIEDSRLDKLAFWPDPRGVIRRQIGQMASTLPSGSADAATWIAAQSAAVQGLPAYDIVTFGDAEVRSCRSARVVAANIERLAAAIADGFAEPSRLAMANPKPDSPVYHAYRDSVAEIFRALSTQTELLRVTMIIAPLGNSAAETKPNRLFLHNAPATKSYLLGAVDGLQGVLDAMRLDTVLTGDLRGLPAKARAELQTARQMIEQLPVDLSAHLAEEETWNRLAAIDLALQRFGRVVNVGMAPALGFQAGFNALDGD</sequence>
<evidence type="ECO:0000259" key="4">
    <source>
        <dbReference type="Pfam" id="PF09375"/>
    </source>
</evidence>
<dbReference type="EMBL" id="CP053923">
    <property type="protein sequence ID" value="QNT70212.1"/>
    <property type="molecule type" value="Genomic_DNA"/>
</dbReference>
<feature type="domain" description="Imelysin-like" evidence="4">
    <location>
        <begin position="57"/>
        <end position="334"/>
    </location>
</feature>
<evidence type="ECO:0000256" key="2">
    <source>
        <dbReference type="ARBA" id="ARBA00022729"/>
    </source>
</evidence>
<name>A0A7H1N3C6_9PROT</name>
<dbReference type="Pfam" id="PF09375">
    <property type="entry name" value="Peptidase_M75"/>
    <property type="match status" value="1"/>
</dbReference>
<evidence type="ECO:0000313" key="5">
    <source>
        <dbReference type="EMBL" id="QNT70212.1"/>
    </source>
</evidence>
<organism evidence="5 6">
    <name type="scientific">Defluviicoccus vanus</name>
    <dbReference type="NCBI Taxonomy" id="111831"/>
    <lineage>
        <taxon>Bacteria</taxon>
        <taxon>Pseudomonadati</taxon>
        <taxon>Pseudomonadota</taxon>
        <taxon>Alphaproteobacteria</taxon>
        <taxon>Rhodospirillales</taxon>
        <taxon>Rhodospirillaceae</taxon>
        <taxon>Defluviicoccus</taxon>
    </lineage>
</organism>
<feature type="chain" id="PRO_5028850843" evidence="3">
    <location>
        <begin position="24"/>
        <end position="361"/>
    </location>
</feature>
<dbReference type="InterPro" id="IPR018976">
    <property type="entry name" value="Imelysin-like"/>
</dbReference>